<evidence type="ECO:0000259" key="2">
    <source>
        <dbReference type="Pfam" id="PF02308"/>
    </source>
</evidence>
<accession>A0A518B3I9</accession>
<evidence type="ECO:0000313" key="5">
    <source>
        <dbReference type="Proteomes" id="UP000317093"/>
    </source>
</evidence>
<keyword evidence="1" id="KW-0812">Transmembrane</keyword>
<feature type="transmembrane region" description="Helical" evidence="1">
    <location>
        <begin position="262"/>
        <end position="282"/>
    </location>
</feature>
<dbReference type="Proteomes" id="UP000317093">
    <property type="component" value="Chromosome"/>
</dbReference>
<feature type="transmembrane region" description="Helical" evidence="1">
    <location>
        <begin position="33"/>
        <end position="50"/>
    </location>
</feature>
<dbReference type="EMBL" id="CP036279">
    <property type="protein sequence ID" value="QDU61486.1"/>
    <property type="molecule type" value="Genomic_DNA"/>
</dbReference>
<sequence>MDPSVAQKLGLSLGLGLLVGLQREWTAPHVAGIRTFGILTIYGTFVALIAEDTGGWIIGAGLLTVATMLTVGSILKAKTASGEPGLTTQAAALTMYLVGVAIGLGWMLMAVVVAGAMAVLLQWKRPLHAFIERLGERDVRAIVQLVLIALVLLPVVPDRSFGPYAVINPFQIWFMVVLIVGISLGGYIAYKFLGARTGTLLGGVLGGLISSTATTVSYARRTRGTPETASMATVVIMIASTIVFGRVVFEIYIVAPHILTRILPPLFAMAGLMATVSAFLYFRVEGESEHLPIEEDPSELKAAVVFGLLYAAVLFAVAAVREHFGNTGLYIVAGLSGLTDMDAITLSTAQLIGEEQLDIDVGWRMILVGALSNLFFKAGAVALLGHRQLLWRVGSAFGVAFLGGILILLFWPAID</sequence>
<keyword evidence="5" id="KW-1185">Reference proteome</keyword>
<feature type="domain" description="MgtC/SapB/SrpB/YhiD N-terminal" evidence="2">
    <location>
        <begin position="9"/>
        <end position="129"/>
    </location>
</feature>
<keyword evidence="1" id="KW-1133">Transmembrane helix</keyword>
<protein>
    <submittedName>
        <fullName evidence="4">MgtC family protein</fullName>
    </submittedName>
</protein>
<feature type="transmembrane region" description="Helical" evidence="1">
    <location>
        <begin position="302"/>
        <end position="320"/>
    </location>
</feature>
<feature type="transmembrane region" description="Helical" evidence="1">
    <location>
        <begin position="396"/>
        <end position="414"/>
    </location>
</feature>
<keyword evidence="1" id="KW-0472">Membrane</keyword>
<feature type="transmembrane region" description="Helical" evidence="1">
    <location>
        <begin position="361"/>
        <end position="384"/>
    </location>
</feature>
<evidence type="ECO:0000256" key="1">
    <source>
        <dbReference type="SAM" id="Phobius"/>
    </source>
</evidence>
<dbReference type="OrthoDB" id="9813718at2"/>
<feature type="transmembrane region" description="Helical" evidence="1">
    <location>
        <begin position="172"/>
        <end position="193"/>
    </location>
</feature>
<feature type="transmembrane region" description="Helical" evidence="1">
    <location>
        <begin position="200"/>
        <end position="219"/>
    </location>
</feature>
<name>A0A518B3I9_9BACT</name>
<dbReference type="PANTHER" id="PTHR39084">
    <property type="entry name" value="MEMBRANE PROTEIN-RELATED"/>
    <property type="match status" value="1"/>
</dbReference>
<dbReference type="PANTHER" id="PTHR39084:SF1">
    <property type="entry name" value="DUF4010 DOMAIN-CONTAINING PROTEIN"/>
    <property type="match status" value="1"/>
</dbReference>
<gene>
    <name evidence="4" type="ORF">Pan216_23460</name>
</gene>
<dbReference type="Pfam" id="PF13194">
    <property type="entry name" value="DUF4010"/>
    <property type="match status" value="1"/>
</dbReference>
<dbReference type="RefSeq" id="WP_145258072.1">
    <property type="nucleotide sequence ID" value="NZ_CP036279.1"/>
</dbReference>
<feature type="domain" description="DUF4010" evidence="3">
    <location>
        <begin position="177"/>
        <end position="385"/>
    </location>
</feature>
<evidence type="ECO:0000313" key="4">
    <source>
        <dbReference type="EMBL" id="QDU61486.1"/>
    </source>
</evidence>
<feature type="transmembrane region" description="Helical" evidence="1">
    <location>
        <begin position="95"/>
        <end position="121"/>
    </location>
</feature>
<dbReference type="AlphaFoldDB" id="A0A518B3I9"/>
<evidence type="ECO:0000259" key="3">
    <source>
        <dbReference type="Pfam" id="PF13194"/>
    </source>
</evidence>
<proteinExistence type="predicted"/>
<feature type="transmembrane region" description="Helical" evidence="1">
    <location>
        <begin position="327"/>
        <end position="349"/>
    </location>
</feature>
<dbReference type="InterPro" id="IPR025105">
    <property type="entry name" value="DUF4010"/>
</dbReference>
<dbReference type="KEGG" id="knv:Pan216_23460"/>
<organism evidence="4 5">
    <name type="scientific">Kolteria novifilia</name>
    <dbReference type="NCBI Taxonomy" id="2527975"/>
    <lineage>
        <taxon>Bacteria</taxon>
        <taxon>Pseudomonadati</taxon>
        <taxon>Planctomycetota</taxon>
        <taxon>Planctomycetia</taxon>
        <taxon>Kolteriales</taxon>
        <taxon>Kolteriaceae</taxon>
        <taxon>Kolteria</taxon>
    </lineage>
</organism>
<feature type="transmembrane region" description="Helical" evidence="1">
    <location>
        <begin position="231"/>
        <end position="255"/>
    </location>
</feature>
<feature type="transmembrane region" description="Helical" evidence="1">
    <location>
        <begin position="57"/>
        <end position="75"/>
    </location>
</feature>
<dbReference type="Pfam" id="PF02308">
    <property type="entry name" value="MgtC"/>
    <property type="match status" value="1"/>
</dbReference>
<dbReference type="InterPro" id="IPR049177">
    <property type="entry name" value="MgtC_SapB_SrpB_YhiD_N"/>
</dbReference>
<feature type="transmembrane region" description="Helical" evidence="1">
    <location>
        <begin position="141"/>
        <end position="157"/>
    </location>
</feature>
<reference evidence="4 5" key="1">
    <citation type="submission" date="2019-02" db="EMBL/GenBank/DDBJ databases">
        <title>Deep-cultivation of Planctomycetes and their phenomic and genomic characterization uncovers novel biology.</title>
        <authorList>
            <person name="Wiegand S."/>
            <person name="Jogler M."/>
            <person name="Boedeker C."/>
            <person name="Pinto D."/>
            <person name="Vollmers J."/>
            <person name="Rivas-Marin E."/>
            <person name="Kohn T."/>
            <person name="Peeters S.H."/>
            <person name="Heuer A."/>
            <person name="Rast P."/>
            <person name="Oberbeckmann S."/>
            <person name="Bunk B."/>
            <person name="Jeske O."/>
            <person name="Meyerdierks A."/>
            <person name="Storesund J.E."/>
            <person name="Kallscheuer N."/>
            <person name="Luecker S."/>
            <person name="Lage O.M."/>
            <person name="Pohl T."/>
            <person name="Merkel B.J."/>
            <person name="Hornburger P."/>
            <person name="Mueller R.-W."/>
            <person name="Bruemmer F."/>
            <person name="Labrenz M."/>
            <person name="Spormann A.M."/>
            <person name="Op den Camp H."/>
            <person name="Overmann J."/>
            <person name="Amann R."/>
            <person name="Jetten M.S.M."/>
            <person name="Mascher T."/>
            <person name="Medema M.H."/>
            <person name="Devos D.P."/>
            <person name="Kaster A.-K."/>
            <person name="Ovreas L."/>
            <person name="Rohde M."/>
            <person name="Galperin M.Y."/>
            <person name="Jogler C."/>
        </authorList>
    </citation>
    <scope>NUCLEOTIDE SEQUENCE [LARGE SCALE GENOMIC DNA]</scope>
    <source>
        <strain evidence="4 5">Pan216</strain>
    </source>
</reference>